<keyword evidence="10" id="KW-0269">Exonuclease</keyword>
<evidence type="ECO:0000259" key="20">
    <source>
        <dbReference type="SMART" id="SM00475"/>
    </source>
</evidence>
<dbReference type="OrthoDB" id="9806424at2"/>
<dbReference type="AlphaFoldDB" id="A0A4U6QN13"/>
<dbReference type="EC" id="2.7.7.7" evidence="2 16"/>
<dbReference type="SUPFAM" id="SSF47807">
    <property type="entry name" value="5' to 3' exonuclease, C-terminal subdomain"/>
    <property type="match status" value="1"/>
</dbReference>
<dbReference type="PRINTS" id="PR00868">
    <property type="entry name" value="DNAPOLI"/>
</dbReference>
<dbReference type="InterPro" id="IPR020046">
    <property type="entry name" value="5-3_exonucl_a-hlix_arch_N"/>
</dbReference>
<dbReference type="FunFam" id="1.10.150.20:FF:000002">
    <property type="entry name" value="DNA polymerase I"/>
    <property type="match status" value="1"/>
</dbReference>
<dbReference type="GO" id="GO:0003677">
    <property type="term" value="F:DNA binding"/>
    <property type="evidence" value="ECO:0007669"/>
    <property type="project" value="UniProtKB-UniRule"/>
</dbReference>
<evidence type="ECO:0000256" key="2">
    <source>
        <dbReference type="ARBA" id="ARBA00012417"/>
    </source>
</evidence>
<dbReference type="SMART" id="SM00279">
    <property type="entry name" value="HhH2"/>
    <property type="match status" value="1"/>
</dbReference>
<dbReference type="PANTHER" id="PTHR10133:SF27">
    <property type="entry name" value="DNA POLYMERASE NU"/>
    <property type="match status" value="1"/>
</dbReference>
<evidence type="ECO:0000256" key="11">
    <source>
        <dbReference type="ARBA" id="ARBA00022932"/>
    </source>
</evidence>
<evidence type="ECO:0000313" key="22">
    <source>
        <dbReference type="EMBL" id="TKV62097.1"/>
    </source>
</evidence>
<dbReference type="GO" id="GO:0006302">
    <property type="term" value="P:double-strand break repair"/>
    <property type="evidence" value="ECO:0007669"/>
    <property type="project" value="TreeGrafter"/>
</dbReference>
<evidence type="ECO:0000256" key="15">
    <source>
        <dbReference type="ARBA" id="ARBA00053603"/>
    </source>
</evidence>
<dbReference type="FunFam" id="1.20.1060.10:FF:000001">
    <property type="entry name" value="DNA polymerase I"/>
    <property type="match status" value="1"/>
</dbReference>
<evidence type="ECO:0000259" key="21">
    <source>
        <dbReference type="SMART" id="SM00482"/>
    </source>
</evidence>
<keyword evidence="8 17" id="KW-0227">DNA damage</keyword>
<dbReference type="InterPro" id="IPR018320">
    <property type="entry name" value="DNA_polymerase_1"/>
</dbReference>
<feature type="compositionally biased region" description="Basic residues" evidence="18">
    <location>
        <begin position="1"/>
        <end position="12"/>
    </location>
</feature>
<dbReference type="InterPro" id="IPR008918">
    <property type="entry name" value="HhH2"/>
</dbReference>
<evidence type="ECO:0000256" key="5">
    <source>
        <dbReference type="ARBA" id="ARBA00022695"/>
    </source>
</evidence>
<evidence type="ECO:0000256" key="1">
    <source>
        <dbReference type="ARBA" id="ARBA00007705"/>
    </source>
</evidence>
<dbReference type="GO" id="GO:0008408">
    <property type="term" value="F:3'-5' exonuclease activity"/>
    <property type="evidence" value="ECO:0007669"/>
    <property type="project" value="InterPro"/>
</dbReference>
<dbReference type="InterPro" id="IPR001098">
    <property type="entry name" value="DNA-dir_DNA_pol_A_palm_dom"/>
</dbReference>
<dbReference type="SMART" id="SM00474">
    <property type="entry name" value="35EXOc"/>
    <property type="match status" value="1"/>
</dbReference>
<dbReference type="NCBIfam" id="NF004397">
    <property type="entry name" value="PRK05755.1"/>
    <property type="match status" value="1"/>
</dbReference>
<feature type="compositionally biased region" description="Low complexity" evidence="18">
    <location>
        <begin position="17"/>
        <end position="31"/>
    </location>
</feature>
<evidence type="ECO:0000256" key="10">
    <source>
        <dbReference type="ARBA" id="ARBA00022839"/>
    </source>
</evidence>
<dbReference type="SUPFAM" id="SSF88723">
    <property type="entry name" value="PIN domain-like"/>
    <property type="match status" value="1"/>
</dbReference>
<dbReference type="Proteomes" id="UP000306985">
    <property type="component" value="Unassembled WGS sequence"/>
</dbReference>
<dbReference type="GO" id="GO:0003887">
    <property type="term" value="F:DNA-directed DNA polymerase activity"/>
    <property type="evidence" value="ECO:0007669"/>
    <property type="project" value="UniProtKB-UniRule"/>
</dbReference>
<dbReference type="FunFam" id="1.10.150.20:FF:000003">
    <property type="entry name" value="DNA polymerase I"/>
    <property type="match status" value="1"/>
</dbReference>
<proteinExistence type="inferred from homology"/>
<dbReference type="CDD" id="cd06140">
    <property type="entry name" value="DNA_polA_I_Bacillus_like_exo"/>
    <property type="match status" value="1"/>
</dbReference>
<dbReference type="NCBIfam" id="TIGR00593">
    <property type="entry name" value="pola"/>
    <property type="match status" value="1"/>
</dbReference>
<evidence type="ECO:0000256" key="18">
    <source>
        <dbReference type="SAM" id="MobiDB-lite"/>
    </source>
</evidence>
<dbReference type="Gene3D" id="3.30.420.10">
    <property type="entry name" value="Ribonuclease H-like superfamily/Ribonuclease H"/>
    <property type="match status" value="1"/>
</dbReference>
<dbReference type="InterPro" id="IPR054690">
    <property type="entry name" value="DNA_polI_exonuclease"/>
</dbReference>
<feature type="region of interest" description="Disordered" evidence="18">
    <location>
        <begin position="1"/>
        <end position="31"/>
    </location>
</feature>
<dbReference type="Pfam" id="PF00476">
    <property type="entry name" value="DNA_pol_A"/>
    <property type="match status" value="1"/>
</dbReference>
<dbReference type="InterPro" id="IPR036279">
    <property type="entry name" value="5-3_exonuclease_C_sf"/>
</dbReference>
<feature type="domain" description="DNA-directed DNA polymerase family A palm" evidence="21">
    <location>
        <begin position="683"/>
        <end position="890"/>
    </location>
</feature>
<feature type="domain" description="5'-3' exonuclease" evidence="20">
    <location>
        <begin position="30"/>
        <end position="291"/>
    </location>
</feature>
<keyword evidence="12 17" id="KW-0238">DNA-binding</keyword>
<protein>
    <recommendedName>
        <fullName evidence="3 16">DNA polymerase I</fullName>
        <ecNumber evidence="2 16">2.7.7.7</ecNumber>
    </recommendedName>
</protein>
<keyword evidence="9" id="KW-0378">Hydrolase</keyword>
<dbReference type="CDD" id="cd09859">
    <property type="entry name" value="PIN_53EXO"/>
    <property type="match status" value="1"/>
</dbReference>
<gene>
    <name evidence="17 22" type="primary">polA</name>
    <name evidence="22" type="ORF">FDO65_02790</name>
</gene>
<dbReference type="InterPro" id="IPR020045">
    <property type="entry name" value="DNA_polI_H3TH"/>
</dbReference>
<dbReference type="Gene3D" id="1.20.1060.10">
    <property type="entry name" value="Taq DNA Polymerase, Chain T, domain 4"/>
    <property type="match status" value="1"/>
</dbReference>
<dbReference type="Pfam" id="PF01367">
    <property type="entry name" value="5_3_exonuc"/>
    <property type="match status" value="1"/>
</dbReference>
<evidence type="ECO:0000256" key="14">
    <source>
        <dbReference type="ARBA" id="ARBA00049244"/>
    </source>
</evidence>
<evidence type="ECO:0000256" key="6">
    <source>
        <dbReference type="ARBA" id="ARBA00022705"/>
    </source>
</evidence>
<dbReference type="InterPro" id="IPR002562">
    <property type="entry name" value="3'-5'_exonuclease_dom"/>
</dbReference>
<accession>A0A4U6QN13</accession>
<comment type="function">
    <text evidence="15">In addition to polymerase activity, this DNA polymerase exhibits 3'-5' and 5'-3' exonuclease activity.</text>
</comment>
<evidence type="ECO:0000259" key="19">
    <source>
        <dbReference type="SMART" id="SM00474"/>
    </source>
</evidence>
<dbReference type="SMART" id="SM00475">
    <property type="entry name" value="53EXOc"/>
    <property type="match status" value="1"/>
</dbReference>
<dbReference type="GO" id="GO:0006261">
    <property type="term" value="P:DNA-templated DNA replication"/>
    <property type="evidence" value="ECO:0007669"/>
    <property type="project" value="UniProtKB-UniRule"/>
</dbReference>
<dbReference type="Pfam" id="PF22619">
    <property type="entry name" value="DNA_polI_exo1"/>
    <property type="match status" value="1"/>
</dbReference>
<dbReference type="Gene3D" id="3.30.70.370">
    <property type="match status" value="1"/>
</dbReference>
<reference evidence="22 23" key="1">
    <citation type="submission" date="2019-05" db="EMBL/GenBank/DDBJ databases">
        <title>Nakamurella sp. N5BH11, whole genome shotgun sequence.</title>
        <authorList>
            <person name="Tuo L."/>
        </authorList>
    </citation>
    <scope>NUCLEOTIDE SEQUENCE [LARGE SCALE GENOMIC DNA]</scope>
    <source>
        <strain evidence="22 23">N5BH11</strain>
    </source>
</reference>
<keyword evidence="11 17" id="KW-0239">DNA-directed DNA polymerase</keyword>
<keyword evidence="5 17" id="KW-0548">Nucleotidyltransferase</keyword>
<dbReference type="CDD" id="cd08637">
    <property type="entry name" value="DNA_pol_A_pol_I_C"/>
    <property type="match status" value="1"/>
</dbReference>
<dbReference type="InterPro" id="IPR029060">
    <property type="entry name" value="PIN-like_dom_sf"/>
</dbReference>
<keyword evidence="7" id="KW-0540">Nuclease</keyword>
<evidence type="ECO:0000256" key="7">
    <source>
        <dbReference type="ARBA" id="ARBA00022722"/>
    </source>
</evidence>
<dbReference type="EMBL" id="SZZH01000001">
    <property type="protein sequence ID" value="TKV62097.1"/>
    <property type="molecule type" value="Genomic_DNA"/>
</dbReference>
<dbReference type="SUPFAM" id="SSF53098">
    <property type="entry name" value="Ribonuclease H-like"/>
    <property type="match status" value="1"/>
</dbReference>
<dbReference type="SUPFAM" id="SSF56672">
    <property type="entry name" value="DNA/RNA polymerases"/>
    <property type="match status" value="1"/>
</dbReference>
<feature type="domain" description="3'-5' exonuclease" evidence="19">
    <location>
        <begin position="334"/>
        <end position="510"/>
    </location>
</feature>
<dbReference type="InterPro" id="IPR002298">
    <property type="entry name" value="DNA_polymerase_A"/>
</dbReference>
<evidence type="ECO:0000256" key="12">
    <source>
        <dbReference type="ARBA" id="ARBA00023125"/>
    </source>
</evidence>
<comment type="similarity">
    <text evidence="1 17">Belongs to the DNA polymerase type-A family.</text>
</comment>
<sequence length="927" mass="101408">MTASKGTRRTPAKGRSTAKTATTPSAATPERPTLLLVDGHSVAYRAFFALPVENFATKTGQSTNAVYGFTSMLINLLRDERPTHVAVAFDLSRQTWRREEYVEYKANRTASPEGFRGQIELIKEVLAALRIPQLTAENYEADDVIATLTTRAVAQDLRVLICTGDRDALQLVTDDVTVLYPRRGVSDLTRFTPEEVDAKYGLTPLQYPDYAALRGDPSDNLPGIPGVGEKTAAKWIREFGSLTALVDRVEEVRGKVGDALREALPHVLTNRRLTELVREVPVDADPATDFQALPYDREAVHRIFDDLEFRVLRERLLETFVQADETSTEGFEVDGARLAPGTVRAWLQAHATGRVGLVVRGTWAPGGGDVHSLALAAADGTAAVVDVVAASEDDDAAIAAWLADPTPTKVGHDLKQSVNALTARGWPVDGIASDTALAAYLALPGQRTFDLGDLVQRYLHRTLDPEQSTPDGQLSLLGELEAEGGEQSEHAATDARDMIKARAVIDLGEALEQHLESLGQKALLADMELPVMTVLGRMERDGVAVDIDYLEGLQSTFAGEAAAAAKAAYAEIGKEVNLGSPKQLQVVLFDELGMPKTKRTKTGYTTDADALTSLHEQTGHPFLTHLLRHRDVTRLKTTVEGLLKSAGDDGRIHTTYQQTVAATGRLSSTEPNLQNIPIRTDEGRLIRRAFVPGPQAAQLMTADYSQIEMRIMATLSEDEGLIEAFRSGEDLHTFVAARAFGIGTDEVHPEMRRRIKAMSYGLAYGLSAFGLSGQLKISVDEAKDQMEQYFSRFGGVRDYLRHVVDRARMDGYTETVFGRRRYVPDLTSDNRQKREMAERIALNAPIQGSAADIIKVAMLRVQARLEAEGLRSKMLLQVHDELVCEVVDGEQDTIRRVLEEEMSAAYPLAVPLEVSVGAGPNWDAAAH</sequence>
<evidence type="ECO:0000256" key="4">
    <source>
        <dbReference type="ARBA" id="ARBA00022679"/>
    </source>
</evidence>
<evidence type="ECO:0000256" key="16">
    <source>
        <dbReference type="NCBIfam" id="TIGR00593"/>
    </source>
</evidence>
<dbReference type="SMART" id="SM00482">
    <property type="entry name" value="POLAc"/>
    <property type="match status" value="1"/>
</dbReference>
<dbReference type="GO" id="GO:0008409">
    <property type="term" value="F:5'-3' exonuclease activity"/>
    <property type="evidence" value="ECO:0007669"/>
    <property type="project" value="InterPro"/>
</dbReference>
<organism evidence="22 23">
    <name type="scientific">Nakamurella flava</name>
    <dbReference type="NCBI Taxonomy" id="2576308"/>
    <lineage>
        <taxon>Bacteria</taxon>
        <taxon>Bacillati</taxon>
        <taxon>Actinomycetota</taxon>
        <taxon>Actinomycetes</taxon>
        <taxon>Nakamurellales</taxon>
        <taxon>Nakamurellaceae</taxon>
        <taxon>Nakamurella</taxon>
    </lineage>
</organism>
<keyword evidence="13 17" id="KW-0234">DNA repair</keyword>
<evidence type="ECO:0000256" key="17">
    <source>
        <dbReference type="RuleBase" id="RU004460"/>
    </source>
</evidence>
<dbReference type="Pfam" id="PF02739">
    <property type="entry name" value="5_3_exonuc_N"/>
    <property type="match status" value="1"/>
</dbReference>
<dbReference type="InterPro" id="IPR036397">
    <property type="entry name" value="RNaseH_sf"/>
</dbReference>
<dbReference type="CDD" id="cd09898">
    <property type="entry name" value="H3TH_53EXO"/>
    <property type="match status" value="1"/>
</dbReference>
<keyword evidence="23" id="KW-1185">Reference proteome</keyword>
<evidence type="ECO:0000256" key="3">
    <source>
        <dbReference type="ARBA" id="ARBA00020311"/>
    </source>
</evidence>
<comment type="caution">
    <text evidence="22">The sequence shown here is derived from an EMBL/GenBank/DDBJ whole genome shotgun (WGS) entry which is preliminary data.</text>
</comment>
<dbReference type="PANTHER" id="PTHR10133">
    <property type="entry name" value="DNA POLYMERASE I"/>
    <property type="match status" value="1"/>
</dbReference>
<evidence type="ECO:0000313" key="23">
    <source>
        <dbReference type="Proteomes" id="UP000306985"/>
    </source>
</evidence>
<dbReference type="Gene3D" id="1.10.150.20">
    <property type="entry name" value="5' to 3' exonuclease, C-terminal subdomain"/>
    <property type="match status" value="2"/>
</dbReference>
<evidence type="ECO:0000256" key="9">
    <source>
        <dbReference type="ARBA" id="ARBA00022801"/>
    </source>
</evidence>
<dbReference type="InterPro" id="IPR002421">
    <property type="entry name" value="5-3_exonuclease"/>
</dbReference>
<dbReference type="InterPro" id="IPR043502">
    <property type="entry name" value="DNA/RNA_pol_sf"/>
</dbReference>
<dbReference type="InterPro" id="IPR012337">
    <property type="entry name" value="RNaseH-like_sf"/>
</dbReference>
<keyword evidence="4 17" id="KW-0808">Transferase</keyword>
<evidence type="ECO:0000256" key="13">
    <source>
        <dbReference type="ARBA" id="ARBA00023204"/>
    </source>
</evidence>
<comment type="catalytic activity">
    <reaction evidence="14 17">
        <text>DNA(n) + a 2'-deoxyribonucleoside 5'-triphosphate = DNA(n+1) + diphosphate</text>
        <dbReference type="Rhea" id="RHEA:22508"/>
        <dbReference type="Rhea" id="RHEA-COMP:17339"/>
        <dbReference type="Rhea" id="RHEA-COMP:17340"/>
        <dbReference type="ChEBI" id="CHEBI:33019"/>
        <dbReference type="ChEBI" id="CHEBI:61560"/>
        <dbReference type="ChEBI" id="CHEBI:173112"/>
        <dbReference type="EC" id="2.7.7.7"/>
    </reaction>
</comment>
<evidence type="ECO:0000256" key="8">
    <source>
        <dbReference type="ARBA" id="ARBA00022763"/>
    </source>
</evidence>
<dbReference type="FunFam" id="3.40.50.1010:FF:000001">
    <property type="entry name" value="DNA polymerase I"/>
    <property type="match status" value="1"/>
</dbReference>
<name>A0A4U6QN13_9ACTN</name>
<keyword evidence="6 17" id="KW-0235">DNA replication</keyword>
<dbReference type="Gene3D" id="3.40.50.1010">
    <property type="entry name" value="5'-nuclease"/>
    <property type="match status" value="1"/>
</dbReference>